<keyword evidence="3" id="KW-0813">Transport</keyword>
<keyword evidence="10" id="KW-1185">Reference proteome</keyword>
<dbReference type="Pfam" id="PF01032">
    <property type="entry name" value="FecCD"/>
    <property type="match status" value="1"/>
</dbReference>
<evidence type="ECO:0000256" key="3">
    <source>
        <dbReference type="ARBA" id="ARBA00022448"/>
    </source>
</evidence>
<feature type="transmembrane region" description="Helical" evidence="8">
    <location>
        <begin position="309"/>
        <end position="326"/>
    </location>
</feature>
<keyword evidence="4" id="KW-1003">Cell membrane</keyword>
<dbReference type="FunFam" id="1.10.3470.10:FF:000001">
    <property type="entry name" value="Vitamin B12 ABC transporter permease BtuC"/>
    <property type="match status" value="1"/>
</dbReference>
<sequence>MVSMKRRRIIILVLLFPVMLLTALISLSLGSMHIPFKQVLLSLFASGYSDAEMIIIQFRLPRMLAALLVGAALAVAGALLQGIIRNPLASPDVIGVTGGASVSVVAFMTFAAGMSIHWVPFVAIAGAMVTAAINYAFAWREGVSPYRLVMIGIGISTAAGALTTLLLISGPAYLAAQVLNWTTGSLYGTNWSYIDAFWPWIVLFLLLSYLAARELNIQSLGDETAAGLGSRLQLSRLLSLLISVVLAGAAVGIAGGLSFIGLLAPHIARSLVGNSYRLLLPAAAAVGAIILLLADLAGRMLFQPLDVPAGVFTAAVGTPFFLYLLLRKRRAK</sequence>
<keyword evidence="5 8" id="KW-0812">Transmembrane</keyword>
<dbReference type="InterPro" id="IPR037294">
    <property type="entry name" value="ABC_BtuC-like"/>
</dbReference>
<dbReference type="SUPFAM" id="SSF81345">
    <property type="entry name" value="ABC transporter involved in vitamin B12 uptake, BtuC"/>
    <property type="match status" value="1"/>
</dbReference>
<evidence type="ECO:0000256" key="7">
    <source>
        <dbReference type="ARBA" id="ARBA00023136"/>
    </source>
</evidence>
<feature type="transmembrane region" description="Helical" evidence="8">
    <location>
        <begin position="63"/>
        <end position="81"/>
    </location>
</feature>
<feature type="transmembrane region" description="Helical" evidence="8">
    <location>
        <begin position="93"/>
        <end position="112"/>
    </location>
</feature>
<dbReference type="InterPro" id="IPR000522">
    <property type="entry name" value="ABC_transptr_permease_BtuC"/>
</dbReference>
<comment type="subcellular location">
    <subcellularLocation>
        <location evidence="1">Cell membrane</location>
        <topology evidence="1">Multi-pass membrane protein</topology>
    </subcellularLocation>
</comment>
<protein>
    <submittedName>
        <fullName evidence="9">Iron ABC transporter permease</fullName>
    </submittedName>
</protein>
<dbReference type="CDD" id="cd06550">
    <property type="entry name" value="TM_ABC_iron-siderophores_like"/>
    <property type="match status" value="1"/>
</dbReference>
<proteinExistence type="inferred from homology"/>
<dbReference type="PANTHER" id="PTHR30472">
    <property type="entry name" value="FERRIC ENTEROBACTIN TRANSPORT SYSTEM PERMEASE PROTEIN"/>
    <property type="match status" value="1"/>
</dbReference>
<dbReference type="GO" id="GO:0005886">
    <property type="term" value="C:plasma membrane"/>
    <property type="evidence" value="ECO:0007669"/>
    <property type="project" value="UniProtKB-SubCell"/>
</dbReference>
<accession>A0A919YMU7</accession>
<dbReference type="EMBL" id="BOSE01000003">
    <property type="protein sequence ID" value="GIP16380.1"/>
    <property type="molecule type" value="Genomic_DNA"/>
</dbReference>
<dbReference type="Proteomes" id="UP000683139">
    <property type="component" value="Unassembled WGS sequence"/>
</dbReference>
<evidence type="ECO:0000256" key="8">
    <source>
        <dbReference type="SAM" id="Phobius"/>
    </source>
</evidence>
<comment type="similarity">
    <text evidence="2">Belongs to the binding-protein-dependent transport system permease family. FecCD subfamily.</text>
</comment>
<feature type="transmembrane region" description="Helical" evidence="8">
    <location>
        <begin position="149"/>
        <end position="176"/>
    </location>
</feature>
<dbReference type="PANTHER" id="PTHR30472:SF24">
    <property type="entry name" value="FERRIC ENTEROBACTIN TRANSPORT SYSTEM PERMEASE PROTEIN FEPG"/>
    <property type="match status" value="1"/>
</dbReference>
<feature type="transmembrane region" description="Helical" evidence="8">
    <location>
        <begin position="118"/>
        <end position="137"/>
    </location>
</feature>
<dbReference type="AlphaFoldDB" id="A0A919YMU7"/>
<keyword evidence="6 8" id="KW-1133">Transmembrane helix</keyword>
<reference evidence="9" key="1">
    <citation type="submission" date="2021-03" db="EMBL/GenBank/DDBJ databases">
        <title>Antimicrobial resistance genes in bacteria isolated from Japanese honey, and their potential for conferring macrolide and lincosamide resistance in the American foulbrood pathogen Paenibacillus larvae.</title>
        <authorList>
            <person name="Okamoto M."/>
            <person name="Kumagai M."/>
            <person name="Kanamori H."/>
            <person name="Takamatsu D."/>
        </authorList>
    </citation>
    <scope>NUCLEOTIDE SEQUENCE</scope>
    <source>
        <strain evidence="9">J40TS1</strain>
    </source>
</reference>
<evidence type="ECO:0000256" key="1">
    <source>
        <dbReference type="ARBA" id="ARBA00004651"/>
    </source>
</evidence>
<dbReference type="GO" id="GO:0022857">
    <property type="term" value="F:transmembrane transporter activity"/>
    <property type="evidence" value="ECO:0007669"/>
    <property type="project" value="InterPro"/>
</dbReference>
<name>A0A919YMU7_9BACL</name>
<evidence type="ECO:0000256" key="6">
    <source>
        <dbReference type="ARBA" id="ARBA00022989"/>
    </source>
</evidence>
<keyword evidence="7 8" id="KW-0472">Membrane</keyword>
<gene>
    <name evidence="9" type="primary">fecD</name>
    <name evidence="9" type="ORF">J40TS1_20220</name>
</gene>
<evidence type="ECO:0000256" key="5">
    <source>
        <dbReference type="ARBA" id="ARBA00022692"/>
    </source>
</evidence>
<organism evidence="9 10">
    <name type="scientific">Paenibacillus montaniterrae</name>
    <dbReference type="NCBI Taxonomy" id="429341"/>
    <lineage>
        <taxon>Bacteria</taxon>
        <taxon>Bacillati</taxon>
        <taxon>Bacillota</taxon>
        <taxon>Bacilli</taxon>
        <taxon>Bacillales</taxon>
        <taxon>Paenibacillaceae</taxon>
        <taxon>Paenibacillus</taxon>
    </lineage>
</organism>
<dbReference type="RefSeq" id="WP_246563395.1">
    <property type="nucleotide sequence ID" value="NZ_BOSE01000003.1"/>
</dbReference>
<evidence type="ECO:0000313" key="9">
    <source>
        <dbReference type="EMBL" id="GIP16380.1"/>
    </source>
</evidence>
<evidence type="ECO:0000256" key="4">
    <source>
        <dbReference type="ARBA" id="ARBA00022475"/>
    </source>
</evidence>
<evidence type="ECO:0000256" key="2">
    <source>
        <dbReference type="ARBA" id="ARBA00007935"/>
    </source>
</evidence>
<feature type="transmembrane region" description="Helical" evidence="8">
    <location>
        <begin position="276"/>
        <end position="297"/>
    </location>
</feature>
<feature type="transmembrane region" description="Helical" evidence="8">
    <location>
        <begin position="237"/>
        <end position="264"/>
    </location>
</feature>
<evidence type="ECO:0000313" key="10">
    <source>
        <dbReference type="Proteomes" id="UP000683139"/>
    </source>
</evidence>
<dbReference type="Gene3D" id="1.10.3470.10">
    <property type="entry name" value="ABC transporter involved in vitamin B12 uptake, BtuC"/>
    <property type="match status" value="1"/>
</dbReference>
<dbReference type="GO" id="GO:0033214">
    <property type="term" value="P:siderophore-iron import into cell"/>
    <property type="evidence" value="ECO:0007669"/>
    <property type="project" value="TreeGrafter"/>
</dbReference>
<comment type="caution">
    <text evidence="9">The sequence shown here is derived from an EMBL/GenBank/DDBJ whole genome shotgun (WGS) entry which is preliminary data.</text>
</comment>